<evidence type="ECO:0000256" key="10">
    <source>
        <dbReference type="ARBA" id="ARBA00022989"/>
    </source>
</evidence>
<evidence type="ECO:0000256" key="2">
    <source>
        <dbReference type="ARBA" id="ARBA00004377"/>
    </source>
</evidence>
<evidence type="ECO:0000256" key="6">
    <source>
        <dbReference type="ARBA" id="ARBA00022475"/>
    </source>
</evidence>
<reference evidence="14 15" key="1">
    <citation type="submission" date="2019-08" db="EMBL/GenBank/DDBJ databases">
        <title>Hyperibacter terrae gen. nov., sp. nov. and Hyperibacter viscosus sp. nov., two new members in the family Rhodospirillaceae isolated from the rhizosphere of Hypericum perforatum.</title>
        <authorList>
            <person name="Noviana Z."/>
        </authorList>
    </citation>
    <scope>NUCLEOTIDE SEQUENCE [LARGE SCALE GENOMIC DNA]</scope>
    <source>
        <strain evidence="14 15">R5959</strain>
    </source>
</reference>
<keyword evidence="6 12" id="KW-1003">Cell membrane</keyword>
<keyword evidence="15" id="KW-1185">Reference proteome</keyword>
<evidence type="ECO:0000256" key="7">
    <source>
        <dbReference type="ARBA" id="ARBA00022519"/>
    </source>
</evidence>
<keyword evidence="7 12" id="KW-0997">Cell inner membrane</keyword>
<feature type="compositionally biased region" description="Low complexity" evidence="13">
    <location>
        <begin position="62"/>
        <end position="88"/>
    </location>
</feature>
<feature type="region of interest" description="Disordered" evidence="13">
    <location>
        <begin position="53"/>
        <end position="88"/>
    </location>
</feature>
<evidence type="ECO:0000256" key="11">
    <source>
        <dbReference type="ARBA" id="ARBA00023136"/>
    </source>
</evidence>
<evidence type="ECO:0000256" key="9">
    <source>
        <dbReference type="ARBA" id="ARBA00022748"/>
    </source>
</evidence>
<evidence type="ECO:0000256" key="13">
    <source>
        <dbReference type="SAM" id="MobiDB-lite"/>
    </source>
</evidence>
<name>A0A5J6N519_9PROT</name>
<evidence type="ECO:0000313" key="14">
    <source>
        <dbReference type="EMBL" id="QEX24941.1"/>
    </source>
</evidence>
<keyword evidence="10 12" id="KW-1133">Transmembrane helix</keyword>
<evidence type="ECO:0000256" key="3">
    <source>
        <dbReference type="ARBA" id="ARBA00008741"/>
    </source>
</evidence>
<dbReference type="AlphaFoldDB" id="A0A5J6N519"/>
<evidence type="ECO:0000256" key="4">
    <source>
        <dbReference type="ARBA" id="ARBA00016461"/>
    </source>
</evidence>
<dbReference type="NCBIfam" id="TIGR03141">
    <property type="entry name" value="cytochro_ccmD"/>
    <property type="match status" value="1"/>
</dbReference>
<dbReference type="EMBL" id="CP042582">
    <property type="protein sequence ID" value="QEX24941.1"/>
    <property type="molecule type" value="Genomic_DNA"/>
</dbReference>
<comment type="function">
    <text evidence="1 12">Required for the export of heme to the periplasm for the biogenesis of c-type cytochromes.</text>
</comment>
<accession>A0A5J6N519</accession>
<proteinExistence type="inferred from homology"/>
<dbReference type="GO" id="GO:0017004">
    <property type="term" value="P:cytochrome complex assembly"/>
    <property type="evidence" value="ECO:0007669"/>
    <property type="project" value="UniProtKB-KW"/>
</dbReference>
<evidence type="ECO:0000256" key="8">
    <source>
        <dbReference type="ARBA" id="ARBA00022692"/>
    </source>
</evidence>
<dbReference type="GO" id="GO:0005886">
    <property type="term" value="C:plasma membrane"/>
    <property type="evidence" value="ECO:0007669"/>
    <property type="project" value="UniProtKB-SubCell"/>
</dbReference>
<gene>
    <name evidence="14" type="ORF">FRZ61_48840</name>
</gene>
<protein>
    <recommendedName>
        <fullName evidence="4 12">Heme exporter protein D</fullName>
    </recommendedName>
</protein>
<comment type="similarity">
    <text evidence="3 12">Belongs to the CcmD/CycX/HelD family.</text>
</comment>
<evidence type="ECO:0000256" key="12">
    <source>
        <dbReference type="RuleBase" id="RU363101"/>
    </source>
</evidence>
<dbReference type="InterPro" id="IPR007078">
    <property type="entry name" value="Haem_export_protD_CcmD"/>
</dbReference>
<dbReference type="GO" id="GO:0015886">
    <property type="term" value="P:heme transport"/>
    <property type="evidence" value="ECO:0007669"/>
    <property type="project" value="InterPro"/>
</dbReference>
<comment type="subcellular location">
    <subcellularLocation>
        <location evidence="2 12">Cell inner membrane</location>
        <topology evidence="2 12">Single-pass membrane protein</topology>
    </subcellularLocation>
</comment>
<dbReference type="Proteomes" id="UP000325797">
    <property type="component" value="Chromosome"/>
</dbReference>
<sequence>MAGMSSGLDGFFDMGGYGAFVWPAYALVAALLVWLLVHRIGRLKRREAELARLEQRRQGERAAPATSTASSPAASSVPASAASAKERA</sequence>
<keyword evidence="5 12" id="KW-0813">Transport</keyword>
<evidence type="ECO:0000256" key="5">
    <source>
        <dbReference type="ARBA" id="ARBA00022448"/>
    </source>
</evidence>
<dbReference type="KEGG" id="hadh:FRZ61_48840"/>
<organism evidence="14 15">
    <name type="scientific">Hypericibacter adhaerens</name>
    <dbReference type="NCBI Taxonomy" id="2602016"/>
    <lineage>
        <taxon>Bacteria</taxon>
        <taxon>Pseudomonadati</taxon>
        <taxon>Pseudomonadota</taxon>
        <taxon>Alphaproteobacteria</taxon>
        <taxon>Rhodospirillales</taxon>
        <taxon>Dongiaceae</taxon>
        <taxon>Hypericibacter</taxon>
    </lineage>
</organism>
<dbReference type="Pfam" id="PF04995">
    <property type="entry name" value="CcmD"/>
    <property type="match status" value="1"/>
</dbReference>
<keyword evidence="9 12" id="KW-0201">Cytochrome c-type biogenesis</keyword>
<feature type="transmembrane region" description="Helical" evidence="12">
    <location>
        <begin position="20"/>
        <end position="37"/>
    </location>
</feature>
<keyword evidence="11 12" id="KW-0472">Membrane</keyword>
<evidence type="ECO:0000313" key="15">
    <source>
        <dbReference type="Proteomes" id="UP000325797"/>
    </source>
</evidence>
<evidence type="ECO:0000256" key="1">
    <source>
        <dbReference type="ARBA" id="ARBA00002442"/>
    </source>
</evidence>
<keyword evidence="8 12" id="KW-0812">Transmembrane</keyword>